<dbReference type="InterPro" id="IPR002305">
    <property type="entry name" value="aa-tRNA-synth_Ic"/>
</dbReference>
<keyword evidence="10" id="KW-0547">Nucleotide-binding</keyword>
<proteinExistence type="inferred from homology"/>
<name>A0A8S1ERG5_9PELO</name>
<keyword evidence="19" id="KW-0030">Aminoacyl-tRNA synthetase</keyword>
<dbReference type="PRINTS" id="PR01039">
    <property type="entry name" value="TRNASYNTHTRP"/>
</dbReference>
<gene>
    <name evidence="23" type="ORF">CBOVIS_LOCUS5241</name>
</gene>
<dbReference type="GO" id="GO:0005524">
    <property type="term" value="F:ATP binding"/>
    <property type="evidence" value="ECO:0007669"/>
    <property type="project" value="UniProtKB-KW"/>
</dbReference>
<evidence type="ECO:0000256" key="1">
    <source>
        <dbReference type="ARBA" id="ARBA00004585"/>
    </source>
</evidence>
<dbReference type="GO" id="GO:0008270">
    <property type="term" value="F:zinc ion binding"/>
    <property type="evidence" value="ECO:0007669"/>
    <property type="project" value="UniProtKB-KW"/>
</dbReference>
<dbReference type="PANTHER" id="PTHR43766:SF1">
    <property type="entry name" value="TRYPTOPHAN--TRNA LIGASE, MITOCHONDRIAL"/>
    <property type="match status" value="1"/>
</dbReference>
<keyword evidence="11 21" id="KW-0863">Zinc-finger</keyword>
<comment type="pathway">
    <text evidence="2">Protein modification; protein ubiquitination.</text>
</comment>
<evidence type="ECO:0000256" key="9">
    <source>
        <dbReference type="ARBA" id="ARBA00022723"/>
    </source>
</evidence>
<dbReference type="GO" id="GO:0005759">
    <property type="term" value="C:mitochondrial matrix"/>
    <property type="evidence" value="ECO:0007669"/>
    <property type="project" value="TreeGrafter"/>
</dbReference>
<evidence type="ECO:0000256" key="5">
    <source>
        <dbReference type="ARBA" id="ARBA00013161"/>
    </source>
</evidence>
<dbReference type="Gene3D" id="3.40.50.620">
    <property type="entry name" value="HUPs"/>
    <property type="match status" value="1"/>
</dbReference>
<keyword evidence="6" id="KW-0813">Transport</keyword>
<evidence type="ECO:0000256" key="16">
    <source>
        <dbReference type="ARBA" id="ARBA00022989"/>
    </source>
</evidence>
<dbReference type="Pfam" id="PF00579">
    <property type="entry name" value="tRNA-synt_1b"/>
    <property type="match status" value="1"/>
</dbReference>
<evidence type="ECO:0000313" key="23">
    <source>
        <dbReference type="EMBL" id="CAB3402648.1"/>
    </source>
</evidence>
<evidence type="ECO:0000256" key="11">
    <source>
        <dbReference type="ARBA" id="ARBA00022771"/>
    </source>
</evidence>
<dbReference type="Pfam" id="PF04757">
    <property type="entry name" value="Pex2_Pex12"/>
    <property type="match status" value="1"/>
</dbReference>
<dbReference type="SUPFAM" id="SSF52374">
    <property type="entry name" value="Nucleotidylyl transferase"/>
    <property type="match status" value="1"/>
</dbReference>
<dbReference type="InterPro" id="IPR014729">
    <property type="entry name" value="Rossmann-like_a/b/a_fold"/>
</dbReference>
<dbReference type="InterPro" id="IPR002306">
    <property type="entry name" value="Trp-tRNA-ligase"/>
</dbReference>
<dbReference type="InterPro" id="IPR017907">
    <property type="entry name" value="Znf_RING_CS"/>
</dbReference>
<dbReference type="EMBL" id="CADEPM010000003">
    <property type="protein sequence ID" value="CAB3402648.1"/>
    <property type="molecule type" value="Genomic_DNA"/>
</dbReference>
<keyword evidence="24" id="KW-1185">Reference proteome</keyword>
<dbReference type="NCBIfam" id="TIGR00233">
    <property type="entry name" value="trpS"/>
    <property type="match status" value="1"/>
</dbReference>
<dbReference type="OrthoDB" id="15808at2759"/>
<evidence type="ECO:0000256" key="19">
    <source>
        <dbReference type="ARBA" id="ARBA00023146"/>
    </source>
</evidence>
<dbReference type="GO" id="GO:0004830">
    <property type="term" value="F:tryptophan-tRNA ligase activity"/>
    <property type="evidence" value="ECO:0007669"/>
    <property type="project" value="UniProtKB-EC"/>
</dbReference>
<evidence type="ECO:0000256" key="3">
    <source>
        <dbReference type="ARBA" id="ARBA00005594"/>
    </source>
</evidence>
<keyword evidence="9" id="KW-0479">Metal-binding</keyword>
<protein>
    <recommendedName>
        <fullName evidence="5">tryptophan--tRNA ligase</fullName>
        <ecNumber evidence="5">6.1.1.2</ecNumber>
    </recommendedName>
    <alternativeName>
        <fullName evidence="20">Tryptophanyl-tRNA synthetase</fullName>
    </alternativeName>
</protein>
<dbReference type="PROSITE" id="PS00178">
    <property type="entry name" value="AA_TRNA_LIGASE_I"/>
    <property type="match status" value="1"/>
</dbReference>
<organism evidence="23 24">
    <name type="scientific">Caenorhabditis bovis</name>
    <dbReference type="NCBI Taxonomy" id="2654633"/>
    <lineage>
        <taxon>Eukaryota</taxon>
        <taxon>Metazoa</taxon>
        <taxon>Ecdysozoa</taxon>
        <taxon>Nematoda</taxon>
        <taxon>Chromadorea</taxon>
        <taxon>Rhabditida</taxon>
        <taxon>Rhabditina</taxon>
        <taxon>Rhabditomorpha</taxon>
        <taxon>Rhabditoidea</taxon>
        <taxon>Rhabditidae</taxon>
        <taxon>Peloderinae</taxon>
        <taxon>Caenorhabditis</taxon>
    </lineage>
</organism>
<evidence type="ECO:0000256" key="8">
    <source>
        <dbReference type="ARBA" id="ARBA00022692"/>
    </source>
</evidence>
<dbReference type="PROSITE" id="PS50089">
    <property type="entry name" value="ZF_RING_2"/>
    <property type="match status" value="1"/>
</dbReference>
<keyword evidence="7" id="KW-0436">Ligase</keyword>
<keyword evidence="15" id="KW-0653">Protein transport</keyword>
<dbReference type="PROSITE" id="PS00518">
    <property type="entry name" value="ZF_RING_1"/>
    <property type="match status" value="1"/>
</dbReference>
<evidence type="ECO:0000256" key="2">
    <source>
        <dbReference type="ARBA" id="ARBA00004906"/>
    </source>
</evidence>
<evidence type="ECO:0000256" key="12">
    <source>
        <dbReference type="ARBA" id="ARBA00022833"/>
    </source>
</evidence>
<evidence type="ECO:0000256" key="4">
    <source>
        <dbReference type="ARBA" id="ARBA00008704"/>
    </source>
</evidence>
<reference evidence="23 24" key="1">
    <citation type="submission" date="2020-04" db="EMBL/GenBank/DDBJ databases">
        <authorList>
            <person name="Laetsch R D."/>
            <person name="Stevens L."/>
            <person name="Kumar S."/>
            <person name="Blaxter L. M."/>
        </authorList>
    </citation>
    <scope>NUCLEOTIDE SEQUENCE [LARGE SCALE GENOMIC DNA]</scope>
</reference>
<evidence type="ECO:0000256" key="17">
    <source>
        <dbReference type="ARBA" id="ARBA00023136"/>
    </source>
</evidence>
<evidence type="ECO:0000256" key="18">
    <source>
        <dbReference type="ARBA" id="ARBA00023140"/>
    </source>
</evidence>
<evidence type="ECO:0000256" key="7">
    <source>
        <dbReference type="ARBA" id="ARBA00022598"/>
    </source>
</evidence>
<evidence type="ECO:0000313" key="24">
    <source>
        <dbReference type="Proteomes" id="UP000494206"/>
    </source>
</evidence>
<keyword evidence="8" id="KW-0812">Transmembrane</keyword>
<accession>A0A8S1ERG5</accession>
<sequence>MEMYVAEIGEIVRAQRRDEEFVDEITERLSKVVKVLLGQRRWIRWYPYLHSIASSFYYINTIGAGNQSLGEEYVHLFESDGLRRVAPSIPARLSFVLLHSVFPLISNFLLQKSESLVSHPSTETFLGISIRDNIKARKSFIQIFQWLRTTALPQFQRAHLAVFYITGAFYSIARRITGIRFLSANPHTDIPALKVYRFLGYITIAQLFSSAIFALISYIEAERQKNSEKSVEKVVQNNEENLSVSHPWFKCTICLESTNPSALFCGHIFCWSCIQEHCYSSISTSSPIRCPQCRLEFESRDVTPSKAHQIRQFSSSFAHPPVYFTGIQPTGIPHLGNYFGFIEPWTDFQKTLPSQTQMILAIVDQHAISLGPLPADKLRKNIRRMACSLIASGVDPNRTLLFRQSDVPQIAQLSWILGSLQTTSKLARLPQFKEKSLRFKKGDIPVGLLTYPLLQAADVLSFKGTHVPVGEDQSQHMNLLTGLSYAFSKTFNTQVLPIPKQVTRECHSRIRSLREPEKKMSKSSGGEKSRIDINDSREVIFEKCQKAISDNLGNVTYDRENRLAISNLLDLYSAVTRQPVEKIEFENWTSFDLKRNLAERIDERFAPIREKYEHLEKGSEVDEILAKNGKIARNIAEKTIEEVRKVIGFL</sequence>
<comment type="similarity">
    <text evidence="4">Belongs to the pex2/pex10/pex12 family.</text>
</comment>
<keyword evidence="17" id="KW-0472">Membrane</keyword>
<dbReference type="PANTHER" id="PTHR43766">
    <property type="entry name" value="TRYPTOPHAN--TRNA LIGASE, MITOCHONDRIAL"/>
    <property type="match status" value="1"/>
</dbReference>
<dbReference type="SUPFAM" id="SSF57850">
    <property type="entry name" value="RING/U-box"/>
    <property type="match status" value="1"/>
</dbReference>
<keyword evidence="16" id="KW-1133">Transmembrane helix</keyword>
<comment type="similarity">
    <text evidence="3">Belongs to the class-I aminoacyl-tRNA synthetase family.</text>
</comment>
<evidence type="ECO:0000256" key="14">
    <source>
        <dbReference type="ARBA" id="ARBA00022917"/>
    </source>
</evidence>
<dbReference type="GO" id="GO:0070183">
    <property type="term" value="P:mitochondrial tryptophanyl-tRNA aminoacylation"/>
    <property type="evidence" value="ECO:0007669"/>
    <property type="project" value="TreeGrafter"/>
</dbReference>
<keyword evidence="12" id="KW-0862">Zinc</keyword>
<comment type="caution">
    <text evidence="23">The sequence shown here is derived from an EMBL/GenBank/DDBJ whole genome shotgun (WGS) entry which is preliminary data.</text>
</comment>
<evidence type="ECO:0000259" key="22">
    <source>
        <dbReference type="PROSITE" id="PS50089"/>
    </source>
</evidence>
<dbReference type="InterPro" id="IPR013083">
    <property type="entry name" value="Znf_RING/FYVE/PHD"/>
</dbReference>
<dbReference type="InterPro" id="IPR001412">
    <property type="entry name" value="aa-tRNA-synth_I_CS"/>
</dbReference>
<evidence type="ECO:0000256" key="21">
    <source>
        <dbReference type="PROSITE-ProRule" id="PRU00175"/>
    </source>
</evidence>
<dbReference type="InterPro" id="IPR006845">
    <property type="entry name" value="Pex_N"/>
</dbReference>
<comment type="subcellular location">
    <subcellularLocation>
        <location evidence="1">Peroxisome membrane</location>
        <topology evidence="1">Multi-pass membrane protein</topology>
    </subcellularLocation>
</comment>
<dbReference type="GO" id="GO:0005778">
    <property type="term" value="C:peroxisomal membrane"/>
    <property type="evidence" value="ECO:0007669"/>
    <property type="project" value="UniProtKB-SubCell"/>
</dbReference>
<dbReference type="Proteomes" id="UP000494206">
    <property type="component" value="Unassembled WGS sequence"/>
</dbReference>
<dbReference type="InterPro" id="IPR050203">
    <property type="entry name" value="Trp-tRNA_synthetase"/>
</dbReference>
<dbReference type="Gene3D" id="3.30.40.10">
    <property type="entry name" value="Zinc/RING finger domain, C3HC4 (zinc finger)"/>
    <property type="match status" value="1"/>
</dbReference>
<dbReference type="SMART" id="SM00184">
    <property type="entry name" value="RING"/>
    <property type="match status" value="1"/>
</dbReference>
<evidence type="ECO:0000256" key="20">
    <source>
        <dbReference type="ARBA" id="ARBA00030268"/>
    </source>
</evidence>
<keyword evidence="13" id="KW-0067">ATP-binding</keyword>
<dbReference type="AlphaFoldDB" id="A0A8S1ERG5"/>
<evidence type="ECO:0000256" key="10">
    <source>
        <dbReference type="ARBA" id="ARBA00022741"/>
    </source>
</evidence>
<dbReference type="CDD" id="cd16527">
    <property type="entry name" value="RING-HC_PEX10"/>
    <property type="match status" value="1"/>
</dbReference>
<dbReference type="EC" id="6.1.1.2" evidence="5"/>
<keyword evidence="18" id="KW-0576">Peroxisome</keyword>
<keyword evidence="14" id="KW-0648">Protein biosynthesis</keyword>
<dbReference type="GO" id="GO:0015031">
    <property type="term" value="P:protein transport"/>
    <property type="evidence" value="ECO:0007669"/>
    <property type="project" value="UniProtKB-KW"/>
</dbReference>
<dbReference type="Gene3D" id="1.10.240.10">
    <property type="entry name" value="Tyrosyl-Transfer RNA Synthetase"/>
    <property type="match status" value="1"/>
</dbReference>
<feature type="domain" description="RING-type" evidence="22">
    <location>
        <begin position="251"/>
        <end position="294"/>
    </location>
</feature>
<evidence type="ECO:0000256" key="15">
    <source>
        <dbReference type="ARBA" id="ARBA00022927"/>
    </source>
</evidence>
<dbReference type="InterPro" id="IPR001841">
    <property type="entry name" value="Znf_RING"/>
</dbReference>
<evidence type="ECO:0000256" key="6">
    <source>
        <dbReference type="ARBA" id="ARBA00022448"/>
    </source>
</evidence>
<evidence type="ECO:0000256" key="13">
    <source>
        <dbReference type="ARBA" id="ARBA00022840"/>
    </source>
</evidence>